<dbReference type="InterPro" id="IPR007278">
    <property type="entry name" value="DUF397"/>
</dbReference>
<dbReference type="EMBL" id="BOOU01000059">
    <property type="protein sequence ID" value="GII79615.1"/>
    <property type="molecule type" value="Genomic_DNA"/>
</dbReference>
<evidence type="ECO:0000313" key="3">
    <source>
        <dbReference type="Proteomes" id="UP000655287"/>
    </source>
</evidence>
<dbReference type="RefSeq" id="WP_203989679.1">
    <property type="nucleotide sequence ID" value="NZ_BOOU01000059.1"/>
</dbReference>
<dbReference type="AlphaFoldDB" id="A0A919R7E8"/>
<keyword evidence="3" id="KW-1185">Reference proteome</keyword>
<name>A0A919R7E8_9ACTN</name>
<evidence type="ECO:0000259" key="1">
    <source>
        <dbReference type="Pfam" id="PF04149"/>
    </source>
</evidence>
<comment type="caution">
    <text evidence="2">The sequence shown here is derived from an EMBL/GenBank/DDBJ whole genome shotgun (WGS) entry which is preliminary data.</text>
</comment>
<evidence type="ECO:0000313" key="2">
    <source>
        <dbReference type="EMBL" id="GII79615.1"/>
    </source>
</evidence>
<reference evidence="2" key="1">
    <citation type="submission" date="2021-01" db="EMBL/GenBank/DDBJ databases">
        <title>Whole genome shotgun sequence of Sphaerisporangium rufum NBRC 109079.</title>
        <authorList>
            <person name="Komaki H."/>
            <person name="Tamura T."/>
        </authorList>
    </citation>
    <scope>NUCLEOTIDE SEQUENCE</scope>
    <source>
        <strain evidence="2">NBRC 109079</strain>
    </source>
</reference>
<protein>
    <recommendedName>
        <fullName evidence="1">DUF397 domain-containing protein</fullName>
    </recommendedName>
</protein>
<proteinExistence type="predicted"/>
<dbReference type="Pfam" id="PF04149">
    <property type="entry name" value="DUF397"/>
    <property type="match status" value="1"/>
</dbReference>
<sequence length="64" mass="7000">MDWTKLTWRKSIHSGTDDNCVEVAVASDGGRAVRDSKVRGVSAIQVSSDGWNAFINGLKHEALR</sequence>
<accession>A0A919R7E8</accession>
<gene>
    <name evidence="2" type="ORF">Sru01_45970</name>
</gene>
<organism evidence="2 3">
    <name type="scientific">Sphaerisporangium rufum</name>
    <dbReference type="NCBI Taxonomy" id="1381558"/>
    <lineage>
        <taxon>Bacteria</taxon>
        <taxon>Bacillati</taxon>
        <taxon>Actinomycetota</taxon>
        <taxon>Actinomycetes</taxon>
        <taxon>Streptosporangiales</taxon>
        <taxon>Streptosporangiaceae</taxon>
        <taxon>Sphaerisporangium</taxon>
    </lineage>
</organism>
<feature type="domain" description="DUF397" evidence="1">
    <location>
        <begin position="6"/>
        <end position="59"/>
    </location>
</feature>
<dbReference type="Proteomes" id="UP000655287">
    <property type="component" value="Unassembled WGS sequence"/>
</dbReference>